<dbReference type="SUPFAM" id="SSF54236">
    <property type="entry name" value="Ubiquitin-like"/>
    <property type="match status" value="1"/>
</dbReference>
<feature type="domain" description="Ubiquitin-like" evidence="2">
    <location>
        <begin position="87"/>
        <end position="148"/>
    </location>
</feature>
<evidence type="ECO:0000313" key="3">
    <source>
        <dbReference type="EMBL" id="SPQ27466.1"/>
    </source>
</evidence>
<dbReference type="InterPro" id="IPR029071">
    <property type="entry name" value="Ubiquitin-like_domsf"/>
</dbReference>
<sequence>MATELAFAKSFLSLLDSKPTKISADHVEDPRSYPGSTPYIIPRHPTFKPFSKRPRTTTTTTTTATSSSSNQENNQPAPSAQQKQQLIPVTLRSPRNPPLEVSLPPQPPTTSLGEIKELFAARTGLPVDKVKLLFGKKPVGDSKALGELLLLLGGGAGGAGAGGGEGKGKGKGNRAGWWWSSGLWFLVGRRRLRRRRLRRLLLV</sequence>
<name>A0A446BYA6_9PEZI</name>
<dbReference type="InterPro" id="IPR024737">
    <property type="entry name" value="Get5_N"/>
</dbReference>
<dbReference type="InterPro" id="IPR000626">
    <property type="entry name" value="Ubiquitin-like_dom"/>
</dbReference>
<dbReference type="Pfam" id="PF12754">
    <property type="entry name" value="Get5_N"/>
    <property type="match status" value="1"/>
</dbReference>
<evidence type="ECO:0000256" key="1">
    <source>
        <dbReference type="SAM" id="MobiDB-lite"/>
    </source>
</evidence>
<dbReference type="Proteomes" id="UP000289323">
    <property type="component" value="Unassembled WGS sequence"/>
</dbReference>
<reference evidence="3 4" key="1">
    <citation type="submission" date="2018-04" db="EMBL/GenBank/DDBJ databases">
        <authorList>
            <person name="Huttner S."/>
            <person name="Dainat J."/>
        </authorList>
    </citation>
    <scope>NUCLEOTIDE SEQUENCE [LARGE SCALE GENOMIC DNA]</scope>
</reference>
<accession>A0A446BYA6</accession>
<feature type="region of interest" description="Disordered" evidence="1">
    <location>
        <begin position="23"/>
        <end position="86"/>
    </location>
</feature>
<evidence type="ECO:0000313" key="4">
    <source>
        <dbReference type="Proteomes" id="UP000289323"/>
    </source>
</evidence>
<dbReference type="PROSITE" id="PS50053">
    <property type="entry name" value="UBIQUITIN_2"/>
    <property type="match status" value="1"/>
</dbReference>
<proteinExistence type="predicted"/>
<feature type="compositionally biased region" description="Low complexity" evidence="1">
    <location>
        <begin position="56"/>
        <end position="69"/>
    </location>
</feature>
<feature type="compositionally biased region" description="Polar residues" evidence="1">
    <location>
        <begin position="70"/>
        <end position="86"/>
    </location>
</feature>
<dbReference type="AlphaFoldDB" id="A0A446BYA6"/>
<organism evidence="3 4">
    <name type="scientific">Thermothielavioides terrestris</name>
    <dbReference type="NCBI Taxonomy" id="2587410"/>
    <lineage>
        <taxon>Eukaryota</taxon>
        <taxon>Fungi</taxon>
        <taxon>Dikarya</taxon>
        <taxon>Ascomycota</taxon>
        <taxon>Pezizomycotina</taxon>
        <taxon>Sordariomycetes</taxon>
        <taxon>Sordariomycetidae</taxon>
        <taxon>Sordariales</taxon>
        <taxon>Chaetomiaceae</taxon>
        <taxon>Thermothielavioides</taxon>
    </lineage>
</organism>
<protein>
    <submittedName>
        <fullName evidence="3">071d7b63-31ef-400d-b7f1-7df008c90d85</fullName>
    </submittedName>
</protein>
<gene>
    <name evidence="3" type="ORF">TT172_LOCUS9885</name>
</gene>
<dbReference type="EMBL" id="OUUZ01000019">
    <property type="protein sequence ID" value="SPQ27466.1"/>
    <property type="molecule type" value="Genomic_DNA"/>
</dbReference>
<dbReference type="Gene3D" id="3.10.20.90">
    <property type="entry name" value="Phosphatidylinositol 3-kinase Catalytic Subunit, Chain A, domain 1"/>
    <property type="match status" value="1"/>
</dbReference>
<evidence type="ECO:0000259" key="2">
    <source>
        <dbReference type="PROSITE" id="PS50053"/>
    </source>
</evidence>